<feature type="DNA-binding region" description="H-T-H motif" evidence="4">
    <location>
        <begin position="50"/>
        <end position="69"/>
    </location>
</feature>
<accession>A0A6G3TK69</accession>
<protein>
    <submittedName>
        <fullName evidence="7">TetR family transcriptional regulator</fullName>
    </submittedName>
</protein>
<feature type="region of interest" description="Disordered" evidence="5">
    <location>
        <begin position="1"/>
        <end position="25"/>
    </location>
</feature>
<keyword evidence="1" id="KW-0805">Transcription regulation</keyword>
<evidence type="ECO:0000256" key="5">
    <source>
        <dbReference type="SAM" id="MobiDB-lite"/>
    </source>
</evidence>
<evidence type="ECO:0000256" key="1">
    <source>
        <dbReference type="ARBA" id="ARBA00023015"/>
    </source>
</evidence>
<dbReference type="InterPro" id="IPR041347">
    <property type="entry name" value="MftR_C"/>
</dbReference>
<gene>
    <name evidence="7" type="ORF">G3I66_28140</name>
</gene>
<evidence type="ECO:0000256" key="4">
    <source>
        <dbReference type="PROSITE-ProRule" id="PRU00335"/>
    </source>
</evidence>
<reference evidence="7 8" key="1">
    <citation type="submission" date="2020-01" db="EMBL/GenBank/DDBJ databases">
        <title>Insect and environment-associated Actinomycetes.</title>
        <authorList>
            <person name="Currrie C."/>
            <person name="Chevrette M."/>
            <person name="Carlson C."/>
            <person name="Stubbendieck R."/>
            <person name="Wendt-Pienkowski E."/>
        </authorList>
    </citation>
    <scope>NUCLEOTIDE SEQUENCE [LARGE SCALE GENOMIC DNA]</scope>
    <source>
        <strain evidence="7 8">SID7739</strain>
    </source>
</reference>
<sequence>MMPMTAARSPLSPAGAPRPGLRERKKIKTREAIRAAAYGLIRQQGYEATTVEQIAERAEVSPSTVLRYFPTREDIVLTDEYDPVMAAELAARPAGEPWSDSLRHVLRKALDLGAGEEAELARLRTRLLAEVPAVRARMLENMSATGRMLARAIADRTGLDPAGLEVRIVSMSLVGGLMEVSRYWAEHDHEESLTELVDRALDALENGLPALRESHRKGHRGCHRADRRDGPRKD</sequence>
<dbReference type="InterPro" id="IPR001647">
    <property type="entry name" value="HTH_TetR"/>
</dbReference>
<dbReference type="PANTHER" id="PTHR30055:SF234">
    <property type="entry name" value="HTH-TYPE TRANSCRIPTIONAL REGULATOR BETI"/>
    <property type="match status" value="1"/>
</dbReference>
<dbReference type="GO" id="GO:0000976">
    <property type="term" value="F:transcription cis-regulatory region binding"/>
    <property type="evidence" value="ECO:0007669"/>
    <property type="project" value="TreeGrafter"/>
</dbReference>
<dbReference type="InterPro" id="IPR050109">
    <property type="entry name" value="HTH-type_TetR-like_transc_reg"/>
</dbReference>
<dbReference type="PROSITE" id="PS50977">
    <property type="entry name" value="HTH_TETR_2"/>
    <property type="match status" value="1"/>
</dbReference>
<dbReference type="PRINTS" id="PR00455">
    <property type="entry name" value="HTHTETR"/>
</dbReference>
<keyword evidence="2 4" id="KW-0238">DNA-binding</keyword>
<dbReference type="GO" id="GO:0003700">
    <property type="term" value="F:DNA-binding transcription factor activity"/>
    <property type="evidence" value="ECO:0007669"/>
    <property type="project" value="TreeGrafter"/>
</dbReference>
<dbReference type="Pfam" id="PF17754">
    <property type="entry name" value="TetR_C_14"/>
    <property type="match status" value="1"/>
</dbReference>
<dbReference type="RefSeq" id="WP_164278085.1">
    <property type="nucleotide sequence ID" value="NZ_JAAGMQ010000829.1"/>
</dbReference>
<dbReference type="SUPFAM" id="SSF46689">
    <property type="entry name" value="Homeodomain-like"/>
    <property type="match status" value="1"/>
</dbReference>
<keyword evidence="3" id="KW-0804">Transcription</keyword>
<dbReference type="PANTHER" id="PTHR30055">
    <property type="entry name" value="HTH-TYPE TRANSCRIPTIONAL REGULATOR RUTR"/>
    <property type="match status" value="1"/>
</dbReference>
<evidence type="ECO:0000259" key="6">
    <source>
        <dbReference type="PROSITE" id="PS50977"/>
    </source>
</evidence>
<evidence type="ECO:0000256" key="2">
    <source>
        <dbReference type="ARBA" id="ARBA00023125"/>
    </source>
</evidence>
<dbReference type="Gene3D" id="1.10.357.10">
    <property type="entry name" value="Tetracycline Repressor, domain 2"/>
    <property type="match status" value="1"/>
</dbReference>
<comment type="caution">
    <text evidence="7">The sequence shown here is derived from an EMBL/GenBank/DDBJ whole genome shotgun (WGS) entry which is preliminary data.</text>
</comment>
<dbReference type="InterPro" id="IPR009057">
    <property type="entry name" value="Homeodomain-like_sf"/>
</dbReference>
<feature type="domain" description="HTH tetR-type" evidence="6">
    <location>
        <begin position="27"/>
        <end position="87"/>
    </location>
</feature>
<feature type="compositionally biased region" description="Basic and acidic residues" evidence="5">
    <location>
        <begin position="223"/>
        <end position="234"/>
    </location>
</feature>
<dbReference type="Pfam" id="PF00440">
    <property type="entry name" value="TetR_N"/>
    <property type="match status" value="1"/>
</dbReference>
<name>A0A6G3TK69_9ACTN</name>
<dbReference type="Gene3D" id="1.10.10.60">
    <property type="entry name" value="Homeodomain-like"/>
    <property type="match status" value="1"/>
</dbReference>
<organism evidence="7 8">
    <name type="scientific">Streptomyces rubrogriseus</name>
    <dbReference type="NCBI Taxonomy" id="194673"/>
    <lineage>
        <taxon>Bacteria</taxon>
        <taxon>Bacillati</taxon>
        <taxon>Actinomycetota</taxon>
        <taxon>Actinomycetes</taxon>
        <taxon>Kitasatosporales</taxon>
        <taxon>Streptomycetaceae</taxon>
        <taxon>Streptomyces</taxon>
        <taxon>Streptomyces violaceoruber group</taxon>
    </lineage>
</organism>
<dbReference type="AlphaFoldDB" id="A0A6G3TK69"/>
<evidence type="ECO:0000256" key="3">
    <source>
        <dbReference type="ARBA" id="ARBA00023163"/>
    </source>
</evidence>
<dbReference type="Proteomes" id="UP000475666">
    <property type="component" value="Unassembled WGS sequence"/>
</dbReference>
<feature type="region of interest" description="Disordered" evidence="5">
    <location>
        <begin position="210"/>
        <end position="234"/>
    </location>
</feature>
<dbReference type="EMBL" id="JAAGMQ010000829">
    <property type="protein sequence ID" value="NEC37012.1"/>
    <property type="molecule type" value="Genomic_DNA"/>
</dbReference>
<proteinExistence type="predicted"/>
<evidence type="ECO:0000313" key="8">
    <source>
        <dbReference type="Proteomes" id="UP000475666"/>
    </source>
</evidence>
<evidence type="ECO:0000313" key="7">
    <source>
        <dbReference type="EMBL" id="NEC37012.1"/>
    </source>
</evidence>